<dbReference type="GO" id="GO:0000155">
    <property type="term" value="F:phosphorelay sensor kinase activity"/>
    <property type="evidence" value="ECO:0007669"/>
    <property type="project" value="InterPro"/>
</dbReference>
<dbReference type="InParanoid" id="A0A2P5HT05"/>
<dbReference type="InterPro" id="IPR036097">
    <property type="entry name" value="HisK_dim/P_sf"/>
</dbReference>
<feature type="region of interest" description="Disordered" evidence="5">
    <location>
        <begin position="343"/>
        <end position="376"/>
    </location>
</feature>
<dbReference type="Pfam" id="PF02518">
    <property type="entry name" value="HATPase_c"/>
    <property type="match status" value="1"/>
</dbReference>
<feature type="domain" description="Histidine kinase" evidence="6">
    <location>
        <begin position="707"/>
        <end position="993"/>
    </location>
</feature>
<dbReference type="InterPro" id="IPR050956">
    <property type="entry name" value="2C_system_His_kinase"/>
</dbReference>
<sequence length="1399" mass="151409">MDLIDQPSWAHAPSAPAADPNVSENVRERETFKYDDLGWTSANLNDPHDPVSPATLASATDPSLTAYAQLAVHRLNAKRALISLFDRDRQHIVAEATRSSPLGVREPARRTSTAQDDDGQPQASCEQDVGDDDSFWLCGTAIPRSFGICEHVLVSSAGSRVDGSVDVESDPSAADELPVSVVPDLATDGRFYTRPYIRGRPFNRFYAGVPIRSPGPDGVNIGVYCIFDTTPRPQGLTPDDVKFMRDMSRTIMGYLEYRVSYGKYRRSERMVRGMGNFVEGSDSLEPALEGPTRGLGRSSKRASRLAMSAEITEGLRRKQELLARGGSGRATLLPIRTAADAKVGDEGSTITPGPRSPAVSTTEASPTSKGSPLLAPRGITVSAYSGPKAAAAASSSSLAPDDSSRSSTPRPDSRHSGASTSTQQPAVAQVSSAELQLAESSRVFAKAANIIRQAVEVDGVLFLDATVRSFGGLVGQQNNDMSGRKVSAVGLDNISYLSNDEDAMSQTQSAGKREDYCNVLGYSTMQGSTIGGDRSPWQFEGLRDKNLQRLLRRYPQGKIFNFDADGSVIQAASASAPVPKPPTHGLPLRRPASPTRQWSRDSQDADDIHLDTTSAHKTAAMTRRWSPAQAVENLFPGARSVVLIPLWDGQKKRWSAGGFVWTRNPTRVFTTDGTVSFLRVFGLSVMAELYRLNTKAEETIKSNILGSISHELRSPLHGLVGAVELLHDSKLDSVQQNVLNIIETSGKTLVDTINHLLDYSKINSFIENDRADMGKKDSVLGKVNAHPGERSEQGKTRSQTLPVELDCLVEEVVESVLAGYSHEKMSAQRSLRDDLDYTKYRAGTAQRPATGPADPSQERVQIFLDIEKSTSWRFNTHPGAFRRIVMNLFGNSLKFTRSGFIKVSLTQEPAKPYQHNVGSTILLTVSDSGKGISEDYIQNHLFTPFCQEDNFAPGTGLGLSLVRQITVNLGGEIKVTSQVGRGTNITVSLPLPFTGDAPVPGDPSGFGEAVQILKGRKVLLRGFETPDSDENRLAPVGLHEMGKLVESQAHFLESTCRDWLSMEVLDSSSSSSSKSSSSHHQQPDLIIHHDSNVSFTDGERIAGEAGCPVFFVCEAMVATRNFSHNLPDAASRMRTFDFFAPPFGPRKLARSLVHLLVMWRTKQQQQPAPQHTTSVDVLPTSATRGTQVDDDGAGLIVPERVETEGHGVTIVTSKRATVVAATAPPMTPAETDPTPLPTPPEESTLGGAVVDAMTPVVEKANPMEAIVQPASVLIVDDNAINLKILSAYMKKLKMPYVTAINGLESSEMYAHCPSDYCCILTDISMPIMDGLESARRIRQHERTNRLDQTPIIALTGLAGAGIQQDAVASGVDMFLTRPVTLKRLVEALESVGLDCSKAT</sequence>
<keyword evidence="3" id="KW-0418">Kinase</keyword>
<feature type="compositionally biased region" description="Polar residues" evidence="5">
    <location>
        <begin position="358"/>
        <end position="370"/>
    </location>
</feature>
<dbReference type="Pfam" id="PF00072">
    <property type="entry name" value="Response_reg"/>
    <property type="match status" value="1"/>
</dbReference>
<dbReference type="STRING" id="158607.A0A2P5HT05"/>
<dbReference type="InterPro" id="IPR003661">
    <property type="entry name" value="HisK_dim/P_dom"/>
</dbReference>
<evidence type="ECO:0000313" key="9">
    <source>
        <dbReference type="Proteomes" id="UP000094444"/>
    </source>
</evidence>
<evidence type="ECO:0008006" key="10">
    <source>
        <dbReference type="Google" id="ProtNLM"/>
    </source>
</evidence>
<dbReference type="PRINTS" id="PR00344">
    <property type="entry name" value="BCTRLSENSOR"/>
</dbReference>
<dbReference type="InterPro" id="IPR036890">
    <property type="entry name" value="HATPase_C_sf"/>
</dbReference>
<gene>
    <name evidence="8" type="ORF">DHEL01_v208281</name>
</gene>
<evidence type="ECO:0000259" key="7">
    <source>
        <dbReference type="PROSITE" id="PS50110"/>
    </source>
</evidence>
<proteinExistence type="predicted"/>
<comment type="caution">
    <text evidence="8">The sequence shown here is derived from an EMBL/GenBank/DDBJ whole genome shotgun (WGS) entry which is preliminary data.</text>
</comment>
<dbReference type="SMART" id="SM00448">
    <property type="entry name" value="REC"/>
    <property type="match status" value="1"/>
</dbReference>
<dbReference type="InterPro" id="IPR005467">
    <property type="entry name" value="His_kinase_dom"/>
</dbReference>
<dbReference type="Pfam" id="PF01590">
    <property type="entry name" value="GAF"/>
    <property type="match status" value="1"/>
</dbReference>
<dbReference type="Gene3D" id="1.10.287.130">
    <property type="match status" value="1"/>
</dbReference>
<dbReference type="Gene3D" id="3.40.50.2300">
    <property type="match status" value="1"/>
</dbReference>
<dbReference type="PROSITE" id="PS50109">
    <property type="entry name" value="HIS_KIN"/>
    <property type="match status" value="1"/>
</dbReference>
<keyword evidence="2" id="KW-0808">Transferase</keyword>
<dbReference type="InterPro" id="IPR029016">
    <property type="entry name" value="GAF-like_dom_sf"/>
</dbReference>
<dbReference type="InterPro" id="IPR004358">
    <property type="entry name" value="Sig_transdc_His_kin-like_C"/>
</dbReference>
<dbReference type="SMART" id="SM00387">
    <property type="entry name" value="HATPase_c"/>
    <property type="match status" value="1"/>
</dbReference>
<dbReference type="SUPFAM" id="SSF55874">
    <property type="entry name" value="ATPase domain of HSP90 chaperone/DNA topoisomerase II/histidine kinase"/>
    <property type="match status" value="1"/>
</dbReference>
<keyword evidence="9" id="KW-1185">Reference proteome</keyword>
<evidence type="ECO:0000256" key="3">
    <source>
        <dbReference type="ARBA" id="ARBA00022777"/>
    </source>
</evidence>
<feature type="region of interest" description="Disordered" evidence="5">
    <location>
        <begin position="1"/>
        <end position="28"/>
    </location>
</feature>
<feature type="region of interest" description="Disordered" evidence="5">
    <location>
        <begin position="574"/>
        <end position="605"/>
    </location>
</feature>
<dbReference type="CDD" id="cd00082">
    <property type="entry name" value="HisKA"/>
    <property type="match status" value="1"/>
</dbReference>
<dbReference type="EMBL" id="MAVT02000820">
    <property type="protein sequence ID" value="POS73325.1"/>
    <property type="molecule type" value="Genomic_DNA"/>
</dbReference>
<accession>A0A2P5HT05</accession>
<dbReference type="InterPro" id="IPR001789">
    <property type="entry name" value="Sig_transdc_resp-reg_receiver"/>
</dbReference>
<evidence type="ECO:0000256" key="2">
    <source>
        <dbReference type="ARBA" id="ARBA00022679"/>
    </source>
</evidence>
<dbReference type="SMART" id="SM00388">
    <property type="entry name" value="HisKA"/>
    <property type="match status" value="1"/>
</dbReference>
<feature type="compositionally biased region" description="Polar residues" evidence="5">
    <location>
        <begin position="417"/>
        <end position="427"/>
    </location>
</feature>
<evidence type="ECO:0000259" key="6">
    <source>
        <dbReference type="PROSITE" id="PS50109"/>
    </source>
</evidence>
<dbReference type="OrthoDB" id="303614at2759"/>
<organism evidence="8 9">
    <name type="scientific">Diaporthe helianthi</name>
    <dbReference type="NCBI Taxonomy" id="158607"/>
    <lineage>
        <taxon>Eukaryota</taxon>
        <taxon>Fungi</taxon>
        <taxon>Dikarya</taxon>
        <taxon>Ascomycota</taxon>
        <taxon>Pezizomycotina</taxon>
        <taxon>Sordariomycetes</taxon>
        <taxon>Sordariomycetidae</taxon>
        <taxon>Diaporthales</taxon>
        <taxon>Diaporthaceae</taxon>
        <taxon>Diaporthe</taxon>
    </lineage>
</organism>
<reference evidence="8" key="1">
    <citation type="submission" date="2017-09" db="EMBL/GenBank/DDBJ databases">
        <title>Polyketide synthases of a Diaporthe helianthi virulent isolate.</title>
        <authorList>
            <person name="Baroncelli R."/>
        </authorList>
    </citation>
    <scope>NUCLEOTIDE SEQUENCE [LARGE SCALE GENOMIC DNA]</scope>
    <source>
        <strain evidence="8">7/96</strain>
    </source>
</reference>
<dbReference type="PANTHER" id="PTHR43719">
    <property type="entry name" value="TWO-COMPONENT HISTIDINE KINASE"/>
    <property type="match status" value="1"/>
</dbReference>
<dbReference type="SUPFAM" id="SSF55781">
    <property type="entry name" value="GAF domain-like"/>
    <property type="match status" value="1"/>
</dbReference>
<dbReference type="InterPro" id="IPR003594">
    <property type="entry name" value="HATPase_dom"/>
</dbReference>
<dbReference type="InterPro" id="IPR011006">
    <property type="entry name" value="CheY-like_superfamily"/>
</dbReference>
<feature type="compositionally biased region" description="Low complexity" evidence="5">
    <location>
        <begin position="392"/>
        <end position="410"/>
    </location>
</feature>
<dbReference type="PROSITE" id="PS50110">
    <property type="entry name" value="RESPONSE_REGULATORY"/>
    <property type="match status" value="1"/>
</dbReference>
<keyword evidence="1 4" id="KW-0597">Phosphoprotein</keyword>
<name>A0A2P5HT05_DIAHE</name>
<dbReference type="Gene3D" id="3.30.565.10">
    <property type="entry name" value="Histidine kinase-like ATPase, C-terminal domain"/>
    <property type="match status" value="1"/>
</dbReference>
<feature type="region of interest" description="Disordered" evidence="5">
    <location>
        <begin position="96"/>
        <end position="128"/>
    </location>
</feature>
<feature type="compositionally biased region" description="Low complexity" evidence="5">
    <location>
        <begin position="7"/>
        <end position="20"/>
    </location>
</feature>
<dbReference type="PANTHER" id="PTHR43719:SF28">
    <property type="entry name" value="PEROXIDE STRESS-ACTIVATED HISTIDINE KINASE MAK1-RELATED"/>
    <property type="match status" value="1"/>
</dbReference>
<dbReference type="SUPFAM" id="SSF47384">
    <property type="entry name" value="Homodimeric domain of signal transducing histidine kinase"/>
    <property type="match status" value="1"/>
</dbReference>
<evidence type="ECO:0000256" key="5">
    <source>
        <dbReference type="SAM" id="MobiDB-lite"/>
    </source>
</evidence>
<protein>
    <recommendedName>
        <fullName evidence="10">Hsp90-like protein</fullName>
    </recommendedName>
</protein>
<dbReference type="Pfam" id="PF00512">
    <property type="entry name" value="HisKA"/>
    <property type="match status" value="1"/>
</dbReference>
<dbReference type="Proteomes" id="UP000094444">
    <property type="component" value="Unassembled WGS sequence"/>
</dbReference>
<dbReference type="Gene3D" id="3.30.450.40">
    <property type="match status" value="1"/>
</dbReference>
<feature type="domain" description="Response regulatory" evidence="7">
    <location>
        <begin position="1271"/>
        <end position="1392"/>
    </location>
</feature>
<feature type="modified residue" description="4-aspartylphosphate" evidence="4">
    <location>
        <position position="1322"/>
    </location>
</feature>
<dbReference type="SUPFAM" id="SSF52172">
    <property type="entry name" value="CheY-like"/>
    <property type="match status" value="1"/>
</dbReference>
<evidence type="ECO:0000313" key="8">
    <source>
        <dbReference type="EMBL" id="POS73325.1"/>
    </source>
</evidence>
<evidence type="ECO:0000256" key="4">
    <source>
        <dbReference type="PROSITE-ProRule" id="PRU00169"/>
    </source>
</evidence>
<evidence type="ECO:0000256" key="1">
    <source>
        <dbReference type="ARBA" id="ARBA00022553"/>
    </source>
</evidence>
<dbReference type="InterPro" id="IPR003018">
    <property type="entry name" value="GAF"/>
</dbReference>
<dbReference type="CDD" id="cd17546">
    <property type="entry name" value="REC_hyHK_CKI1_RcsC-like"/>
    <property type="match status" value="1"/>
</dbReference>
<feature type="region of interest" description="Disordered" evidence="5">
    <location>
        <begin position="392"/>
        <end position="427"/>
    </location>
</feature>